<reference evidence="2" key="1">
    <citation type="submission" date="2023-06" db="EMBL/GenBank/DDBJ databases">
        <title>Draft genome sequence of Nocardioides sp. SOB77.</title>
        <authorList>
            <person name="Zhang G."/>
        </authorList>
    </citation>
    <scope>NUCLEOTIDE SEQUENCE</scope>
    <source>
        <strain evidence="2">SOB77</strain>
    </source>
</reference>
<dbReference type="EMBL" id="JAUHJQ010000002">
    <property type="protein sequence ID" value="MDN4173145.1"/>
    <property type="molecule type" value="Genomic_DNA"/>
</dbReference>
<evidence type="ECO:0000313" key="2">
    <source>
        <dbReference type="EMBL" id="MDN4173145.1"/>
    </source>
</evidence>
<evidence type="ECO:0000256" key="1">
    <source>
        <dbReference type="SAM" id="SignalP"/>
    </source>
</evidence>
<evidence type="ECO:0000313" key="3">
    <source>
        <dbReference type="Proteomes" id="UP001168620"/>
    </source>
</evidence>
<evidence type="ECO:0008006" key="4">
    <source>
        <dbReference type="Google" id="ProtNLM"/>
    </source>
</evidence>
<keyword evidence="1" id="KW-0732">Signal</keyword>
<dbReference type="RefSeq" id="WP_300952226.1">
    <property type="nucleotide sequence ID" value="NZ_JAUHJQ010000002.1"/>
</dbReference>
<proteinExistence type="predicted"/>
<comment type="caution">
    <text evidence="2">The sequence shown here is derived from an EMBL/GenBank/DDBJ whole genome shotgun (WGS) entry which is preliminary data.</text>
</comment>
<accession>A0ABT8FFH0</accession>
<gene>
    <name evidence="2" type="ORF">QWY28_09345</name>
</gene>
<keyword evidence="3" id="KW-1185">Reference proteome</keyword>
<name>A0ABT8FFH0_9ACTN</name>
<feature type="signal peptide" evidence="1">
    <location>
        <begin position="1"/>
        <end position="25"/>
    </location>
</feature>
<sequence>MDARTNGRLLGLVTALTMSSALAVAAPAEAKPTWTKPQQVAPRDVPVGFPGDVAVGERGRSLLVFSCDRGTSERPRWFRCARWRDRDGTLRPIVTLEQSPDRYEDAVLEAVVSRRGVGTVVWPSARGLELRRVSPTGRVGGGRLLTTERPTDVSLVAGADGTVAVGWHSTTTGAQLRVIAAGGGLGPARTLPGTHVRAISPSSAGGYAVLTTTGSPAPDQSGGEETVHSRLTVSKVDGRGSVRSSALVADRAAKGDVAMLPGGTTVVVWWKQVADRSVLTERRYAGSVDGASATRALLAPRRRGSSADLVVAPGGRVYLGWQAADGTYVGLLPRRPGGELRWANVPGYRTDLEGMLHAGRGQVVLVSQTRSEAGKWLGFRTWDGTGPASSERRVLDDYADYSPDGTLTRYAVASAGGYLAALNISDHAVGRGEVVYRD</sequence>
<protein>
    <recommendedName>
        <fullName evidence="4">WD40 repeat domain-containing protein</fullName>
    </recommendedName>
</protein>
<feature type="chain" id="PRO_5045801940" description="WD40 repeat domain-containing protein" evidence="1">
    <location>
        <begin position="26"/>
        <end position="438"/>
    </location>
</feature>
<dbReference type="Proteomes" id="UP001168620">
    <property type="component" value="Unassembled WGS sequence"/>
</dbReference>
<organism evidence="2 3">
    <name type="scientific">Nocardioides oceani</name>
    <dbReference type="NCBI Taxonomy" id="3058369"/>
    <lineage>
        <taxon>Bacteria</taxon>
        <taxon>Bacillati</taxon>
        <taxon>Actinomycetota</taxon>
        <taxon>Actinomycetes</taxon>
        <taxon>Propionibacteriales</taxon>
        <taxon>Nocardioidaceae</taxon>
        <taxon>Nocardioides</taxon>
    </lineage>
</organism>